<dbReference type="GO" id="GO:0016020">
    <property type="term" value="C:membrane"/>
    <property type="evidence" value="ECO:0007669"/>
    <property type="project" value="UniProtKB-SubCell"/>
</dbReference>
<dbReference type="AlphaFoldDB" id="A0AAN7UL26"/>
<dbReference type="PRINTS" id="PR00926">
    <property type="entry name" value="MITOCARRIER"/>
</dbReference>
<dbReference type="InterPro" id="IPR018108">
    <property type="entry name" value="MCP_transmembrane"/>
</dbReference>
<feature type="repeat" description="Solcar" evidence="6">
    <location>
        <begin position="228"/>
        <end position="313"/>
    </location>
</feature>
<proteinExistence type="inferred from homology"/>
<comment type="similarity">
    <text evidence="7">Belongs to the mitochondrial carrier (TC 2.A.29) family.</text>
</comment>
<keyword evidence="5 6" id="KW-0472">Membrane</keyword>
<dbReference type="GO" id="GO:0055085">
    <property type="term" value="P:transmembrane transport"/>
    <property type="evidence" value="ECO:0007669"/>
    <property type="project" value="InterPro"/>
</dbReference>
<feature type="repeat" description="Solcar" evidence="6">
    <location>
        <begin position="132"/>
        <end position="216"/>
    </location>
</feature>
<evidence type="ECO:0000256" key="2">
    <source>
        <dbReference type="ARBA" id="ARBA00022448"/>
    </source>
</evidence>
<dbReference type="Pfam" id="PF00153">
    <property type="entry name" value="Mito_carr"/>
    <property type="match status" value="3"/>
</dbReference>
<evidence type="ECO:0000313" key="9">
    <source>
        <dbReference type="Proteomes" id="UP001344447"/>
    </source>
</evidence>
<dbReference type="SUPFAM" id="SSF103506">
    <property type="entry name" value="Mitochondrial carrier"/>
    <property type="match status" value="1"/>
</dbReference>
<dbReference type="PROSITE" id="PS50920">
    <property type="entry name" value="SOLCAR"/>
    <property type="match status" value="3"/>
</dbReference>
<accession>A0AAN7UL26</accession>
<name>A0AAN7UL26_9MYCE</name>
<dbReference type="FunFam" id="1.50.40.10:FF:000202">
    <property type="entry name" value="AT11877p"/>
    <property type="match status" value="1"/>
</dbReference>
<comment type="caution">
    <text evidence="8">The sequence shown here is derived from an EMBL/GenBank/DDBJ whole genome shotgun (WGS) entry which is preliminary data.</text>
</comment>
<protein>
    <recommendedName>
        <fullName evidence="10">Mitochondrial thiamine pyrophosphate carrier</fullName>
    </recommendedName>
</protein>
<reference evidence="8 9" key="1">
    <citation type="submission" date="2023-11" db="EMBL/GenBank/DDBJ databases">
        <title>Dfirmibasis_genome.</title>
        <authorList>
            <person name="Edelbroek B."/>
            <person name="Kjellin J."/>
            <person name="Jerlstrom-Hultqvist J."/>
            <person name="Soderbom F."/>
        </authorList>
    </citation>
    <scope>NUCLEOTIDE SEQUENCE [LARGE SCALE GENOMIC DNA]</scope>
    <source>
        <strain evidence="8 9">TNS-C-14</strain>
    </source>
</reference>
<dbReference type="Gene3D" id="1.50.40.10">
    <property type="entry name" value="Mitochondrial carrier domain"/>
    <property type="match status" value="1"/>
</dbReference>
<dbReference type="EMBL" id="JAVFKY010000001">
    <property type="protein sequence ID" value="KAK5583863.1"/>
    <property type="molecule type" value="Genomic_DNA"/>
</dbReference>
<dbReference type="InterPro" id="IPR023395">
    <property type="entry name" value="MCP_dom_sf"/>
</dbReference>
<dbReference type="InterPro" id="IPR002067">
    <property type="entry name" value="MCP"/>
</dbReference>
<comment type="subcellular location">
    <subcellularLocation>
        <location evidence="1">Membrane</location>
        <topology evidence="1">Multi-pass membrane protein</topology>
    </subcellularLocation>
</comment>
<organism evidence="8 9">
    <name type="scientific">Dictyostelium firmibasis</name>
    <dbReference type="NCBI Taxonomy" id="79012"/>
    <lineage>
        <taxon>Eukaryota</taxon>
        <taxon>Amoebozoa</taxon>
        <taxon>Evosea</taxon>
        <taxon>Eumycetozoa</taxon>
        <taxon>Dictyostelia</taxon>
        <taxon>Dictyosteliales</taxon>
        <taxon>Dictyosteliaceae</taxon>
        <taxon>Dictyostelium</taxon>
    </lineage>
</organism>
<evidence type="ECO:0000256" key="1">
    <source>
        <dbReference type="ARBA" id="ARBA00004141"/>
    </source>
</evidence>
<dbReference type="PANTHER" id="PTHR24089">
    <property type="entry name" value="SOLUTE CARRIER FAMILY 25"/>
    <property type="match status" value="1"/>
</dbReference>
<evidence type="ECO:0000256" key="3">
    <source>
        <dbReference type="ARBA" id="ARBA00022692"/>
    </source>
</evidence>
<sequence>MIITPNSNNNYVLVELIAGSFSGALTRFIVAPLDVVKIRLQLQRTHINHSRGVTEKVNYRGIAHTMNRVIREEGIRSLWKGNLSAELLWISYAAVQFSTYNQIIGFLDPEYRRNQQKSNQNIDENNKTNYKPSPSITMIGGASAGVVSTIVSYPFDIIRTNIVNNHGKINFLQTFQSIIKRSGGYSNLFSGINSSLFQIVPQMGFQFTFYESFKFMSNKYTSSVNNNNNPLNQFTCGLLSGGLSKFLVLPFDIVKKRLQVNEKVGYGMKSCIKDLYYNEGGVKSFFKGGTPGIVKAGLAAALSFTFFEQSKRILSNKMN</sequence>
<dbReference type="Proteomes" id="UP001344447">
    <property type="component" value="Unassembled WGS sequence"/>
</dbReference>
<evidence type="ECO:0008006" key="10">
    <source>
        <dbReference type="Google" id="ProtNLM"/>
    </source>
</evidence>
<keyword evidence="9" id="KW-1185">Reference proteome</keyword>
<evidence type="ECO:0000256" key="5">
    <source>
        <dbReference type="ARBA" id="ARBA00023136"/>
    </source>
</evidence>
<evidence type="ECO:0000256" key="7">
    <source>
        <dbReference type="RuleBase" id="RU000488"/>
    </source>
</evidence>
<feature type="repeat" description="Solcar" evidence="6">
    <location>
        <begin position="10"/>
        <end position="106"/>
    </location>
</feature>
<keyword evidence="2 7" id="KW-0813">Transport</keyword>
<gene>
    <name evidence="8" type="ORF">RB653_005467</name>
</gene>
<evidence type="ECO:0000313" key="8">
    <source>
        <dbReference type="EMBL" id="KAK5583863.1"/>
    </source>
</evidence>
<evidence type="ECO:0000256" key="6">
    <source>
        <dbReference type="PROSITE-ProRule" id="PRU00282"/>
    </source>
</evidence>
<keyword evidence="3 6" id="KW-0812">Transmembrane</keyword>
<evidence type="ECO:0000256" key="4">
    <source>
        <dbReference type="ARBA" id="ARBA00022737"/>
    </source>
</evidence>
<keyword evidence="4" id="KW-0677">Repeat</keyword>